<comment type="caution">
    <text evidence="3">The sequence shown here is derived from an EMBL/GenBank/DDBJ whole genome shotgun (WGS) entry which is preliminary data.</text>
</comment>
<organism evidence="3 4">
    <name type="scientific">Candidatus Falkowbacteria bacterium RIFCSPHIGHO2_02_FULL_42_9</name>
    <dbReference type="NCBI Taxonomy" id="1797986"/>
    <lineage>
        <taxon>Bacteria</taxon>
        <taxon>Candidatus Falkowiibacteriota</taxon>
    </lineage>
</organism>
<feature type="domain" description="Dienelactone hydrolase" evidence="2">
    <location>
        <begin position="131"/>
        <end position="257"/>
    </location>
</feature>
<dbReference type="PANTHER" id="PTHR43358">
    <property type="entry name" value="ALPHA/BETA-HYDROLASE"/>
    <property type="match status" value="1"/>
</dbReference>
<evidence type="ECO:0000259" key="2">
    <source>
        <dbReference type="Pfam" id="PF01738"/>
    </source>
</evidence>
<dbReference type="SUPFAM" id="SSF53474">
    <property type="entry name" value="alpha/beta-Hydrolases"/>
    <property type="match status" value="1"/>
</dbReference>
<dbReference type="Pfam" id="PF01738">
    <property type="entry name" value="DLH"/>
    <property type="match status" value="1"/>
</dbReference>
<dbReference type="InterPro" id="IPR052920">
    <property type="entry name" value="DNA-binding_regulatory"/>
</dbReference>
<evidence type="ECO:0000313" key="3">
    <source>
        <dbReference type="EMBL" id="OGF23161.1"/>
    </source>
</evidence>
<dbReference type="Proteomes" id="UP000176877">
    <property type="component" value="Unassembled WGS sequence"/>
</dbReference>
<feature type="transmembrane region" description="Helical" evidence="1">
    <location>
        <begin position="6"/>
        <end position="28"/>
    </location>
</feature>
<dbReference type="EMBL" id="MFFT01000023">
    <property type="protein sequence ID" value="OGF23161.1"/>
    <property type="molecule type" value="Genomic_DNA"/>
</dbReference>
<reference evidence="3 4" key="1">
    <citation type="journal article" date="2016" name="Nat. Commun.">
        <title>Thousands of microbial genomes shed light on interconnected biogeochemical processes in an aquifer system.</title>
        <authorList>
            <person name="Anantharaman K."/>
            <person name="Brown C.T."/>
            <person name="Hug L.A."/>
            <person name="Sharon I."/>
            <person name="Castelle C.J."/>
            <person name="Probst A.J."/>
            <person name="Thomas B.C."/>
            <person name="Singh A."/>
            <person name="Wilkins M.J."/>
            <person name="Karaoz U."/>
            <person name="Brodie E.L."/>
            <person name="Williams K.H."/>
            <person name="Hubbard S.S."/>
            <person name="Banfield J.F."/>
        </authorList>
    </citation>
    <scope>NUCLEOTIDE SEQUENCE [LARGE SCALE GENOMIC DNA]</scope>
</reference>
<dbReference type="Gene3D" id="3.40.50.1820">
    <property type="entry name" value="alpha/beta hydrolase"/>
    <property type="match status" value="1"/>
</dbReference>
<sequence>MIPKKIILYISIFVASFIGISLWSAWLVTHPSRIESGFTPKNFNLVFEEIALTTKDNISIAGWFISSSVKTSRGKPAPAIILLHGYPAEKGDMLFIASSLQLDFNIFLLDFRYFGKSGGSFTTLGTNERLDLEAAIDFLESRGFKKVGVLGFSFGGAAAILQAEKDPRIAAVASYASYADLILLGKDAYGRLPLIREALVPLMKFWAKLLWGVDSAFSPKEAAKNLSTPILIIHTKTDEQIPFRHAELLRDALIHNKQAEFYFPETGLHGELPADFDERVKYFFEKHIKE</sequence>
<proteinExistence type="predicted"/>
<evidence type="ECO:0000256" key="1">
    <source>
        <dbReference type="SAM" id="Phobius"/>
    </source>
</evidence>
<keyword evidence="1" id="KW-0472">Membrane</keyword>
<keyword evidence="1" id="KW-0812">Transmembrane</keyword>
<dbReference type="GO" id="GO:0016787">
    <property type="term" value="F:hydrolase activity"/>
    <property type="evidence" value="ECO:0007669"/>
    <property type="project" value="InterPro"/>
</dbReference>
<name>A0A1F5SA62_9BACT</name>
<gene>
    <name evidence="3" type="ORF">A3D45_00250</name>
</gene>
<dbReference type="InterPro" id="IPR029058">
    <property type="entry name" value="AB_hydrolase_fold"/>
</dbReference>
<protein>
    <recommendedName>
        <fullName evidence="2">Dienelactone hydrolase domain-containing protein</fullName>
    </recommendedName>
</protein>
<keyword evidence="1" id="KW-1133">Transmembrane helix</keyword>
<accession>A0A1F5SA62</accession>
<dbReference type="PANTHER" id="PTHR43358:SF4">
    <property type="entry name" value="ALPHA_BETA HYDROLASE FOLD-1 DOMAIN-CONTAINING PROTEIN"/>
    <property type="match status" value="1"/>
</dbReference>
<evidence type="ECO:0000313" key="4">
    <source>
        <dbReference type="Proteomes" id="UP000176877"/>
    </source>
</evidence>
<dbReference type="InterPro" id="IPR002925">
    <property type="entry name" value="Dienelactn_hydro"/>
</dbReference>
<dbReference type="AlphaFoldDB" id="A0A1F5SA62"/>